<dbReference type="AlphaFoldDB" id="A0A2D0AI83"/>
<dbReference type="PROSITE" id="PS51257">
    <property type="entry name" value="PROKAR_LIPOPROTEIN"/>
    <property type="match status" value="1"/>
</dbReference>
<comment type="caution">
    <text evidence="2">The sequence shown here is derived from an EMBL/GenBank/DDBJ whole genome shotgun (WGS) entry which is preliminary data.</text>
</comment>
<keyword evidence="1" id="KW-0812">Transmembrane</keyword>
<evidence type="ECO:0000256" key="1">
    <source>
        <dbReference type="SAM" id="Phobius"/>
    </source>
</evidence>
<organism evidence="2 3">
    <name type="scientific">Flavobacterium davisii</name>
    <dbReference type="NCBI Taxonomy" id="2906077"/>
    <lineage>
        <taxon>Bacteria</taxon>
        <taxon>Pseudomonadati</taxon>
        <taxon>Bacteroidota</taxon>
        <taxon>Flavobacteriia</taxon>
        <taxon>Flavobacteriales</taxon>
        <taxon>Flavobacteriaceae</taxon>
        <taxon>Flavobacterium</taxon>
    </lineage>
</organism>
<dbReference type="EMBL" id="MTCZ01000274">
    <property type="protein sequence ID" value="OWP82740.1"/>
    <property type="molecule type" value="Genomic_DNA"/>
</dbReference>
<dbReference type="Proteomes" id="UP000197768">
    <property type="component" value="Unassembled WGS sequence"/>
</dbReference>
<protein>
    <recommendedName>
        <fullName evidence="4">Lipoprotein</fullName>
    </recommendedName>
</protein>
<keyword evidence="1" id="KW-0472">Membrane</keyword>
<evidence type="ECO:0000313" key="3">
    <source>
        <dbReference type="Proteomes" id="UP000197768"/>
    </source>
</evidence>
<gene>
    <name evidence="2" type="ORF">BWK59_14250</name>
</gene>
<keyword evidence="1" id="KW-1133">Transmembrane helix</keyword>
<evidence type="ECO:0000313" key="2">
    <source>
        <dbReference type="EMBL" id="OWP82740.1"/>
    </source>
</evidence>
<accession>A0A2D0AI83</accession>
<reference evidence="2 3" key="1">
    <citation type="journal article" date="2017" name="Infect. Genet. Evol.">
        <title>Comparative genome analysis of fish pathogen Flavobacterium columnare reveals extensive sequence diversity within the species.</title>
        <authorList>
            <person name="Kayansamruaj P."/>
            <person name="Dong H.T."/>
            <person name="Hirono I."/>
            <person name="Kondo H."/>
            <person name="Senapin S."/>
            <person name="Rodkhum C."/>
        </authorList>
    </citation>
    <scope>NUCLEOTIDE SEQUENCE [LARGE SCALE GENOMIC DNA]</scope>
    <source>
        <strain evidence="2 3">1215</strain>
    </source>
</reference>
<feature type="transmembrane region" description="Helical" evidence="1">
    <location>
        <begin position="6"/>
        <end position="24"/>
    </location>
</feature>
<proteinExistence type="predicted"/>
<dbReference type="RefSeq" id="WP_088394932.1">
    <property type="nucleotide sequence ID" value="NZ_MTCZ01000274.1"/>
</dbReference>
<evidence type="ECO:0008006" key="4">
    <source>
        <dbReference type="Google" id="ProtNLM"/>
    </source>
</evidence>
<name>A0A2D0AI83_9FLAO</name>
<sequence>MRKNHLHIECYFLTILFFFSLISCEKKIKPKEKEIIKETKDTTSKIIPKIINKGVESSYLKGIWINDDNPVFEINKDSIYYIDEDKSYKYILTDNTIKIYFDNYTYQGIVDFKNNKKTLIIKDSININTYHKEQEE</sequence>